<protein>
    <submittedName>
        <fullName evidence="2">Uncharacterized protein</fullName>
    </submittedName>
</protein>
<sequence length="427" mass="50523">MPKVIFNERERTKATSNLEEFSSQQKSENLKSSSRQDKIKNSSNSKIILTSLMEKNKFAINSESSSRAIGFTTPLISKTFLPDFPNIGSIRFKIELKNIIDNLDEEAEAFNDHKKIELIILLSEPSHSYAGTVVKKVKINSIGTENHDISWLNAIFLNKNNQYIQQEDKINTHEPHSELFNFKFEYYNELKTIDNFFEHINKKLSDFPEEKFALKSLMDWNISPKSSKKIEELNRNEEKIIEFWMSYRKYYAPPALAKTRYQIFKYDSIFIEFWLISGKKHLKSLKLSDTVDQAHKNLNNMFYKNFYEKIASIKQYNWIKYAVNSIILLWIEVLKHYKILHNVTKSHSDCSWKSEVLRKTFKTKGRVNLQYITSLINKEIITAWLTHYCRHSFKFLENKEIDGSSIYFKDFLDDCYLIDFIEQNFSP</sequence>
<dbReference type="Proteomes" id="UP001153365">
    <property type="component" value="Unassembled WGS sequence"/>
</dbReference>
<organism evidence="2 3">
    <name type="scientific">Phakopsora pachyrhizi</name>
    <name type="common">Asian soybean rust disease fungus</name>
    <dbReference type="NCBI Taxonomy" id="170000"/>
    <lineage>
        <taxon>Eukaryota</taxon>
        <taxon>Fungi</taxon>
        <taxon>Dikarya</taxon>
        <taxon>Basidiomycota</taxon>
        <taxon>Pucciniomycotina</taxon>
        <taxon>Pucciniomycetes</taxon>
        <taxon>Pucciniales</taxon>
        <taxon>Phakopsoraceae</taxon>
        <taxon>Phakopsora</taxon>
    </lineage>
</organism>
<accession>A0AAV0ATI9</accession>
<reference evidence="2" key="1">
    <citation type="submission" date="2022-06" db="EMBL/GenBank/DDBJ databases">
        <authorList>
            <consortium name="SYNGENTA / RWTH Aachen University"/>
        </authorList>
    </citation>
    <scope>NUCLEOTIDE SEQUENCE</scope>
</reference>
<keyword evidence="3" id="KW-1185">Reference proteome</keyword>
<evidence type="ECO:0000256" key="1">
    <source>
        <dbReference type="SAM" id="MobiDB-lite"/>
    </source>
</evidence>
<feature type="region of interest" description="Disordered" evidence="1">
    <location>
        <begin position="1"/>
        <end position="39"/>
    </location>
</feature>
<comment type="caution">
    <text evidence="2">The sequence shown here is derived from an EMBL/GenBank/DDBJ whole genome shotgun (WGS) entry which is preliminary data.</text>
</comment>
<dbReference type="AlphaFoldDB" id="A0AAV0ATI9"/>
<feature type="compositionally biased region" description="Basic and acidic residues" evidence="1">
    <location>
        <begin position="1"/>
        <end position="13"/>
    </location>
</feature>
<proteinExistence type="predicted"/>
<evidence type="ECO:0000313" key="2">
    <source>
        <dbReference type="EMBL" id="CAH7671299.1"/>
    </source>
</evidence>
<name>A0AAV0ATI9_PHAPC</name>
<evidence type="ECO:0000313" key="3">
    <source>
        <dbReference type="Proteomes" id="UP001153365"/>
    </source>
</evidence>
<feature type="compositionally biased region" description="Polar residues" evidence="1">
    <location>
        <begin position="14"/>
        <end position="33"/>
    </location>
</feature>
<dbReference type="EMBL" id="CALTRL010001167">
    <property type="protein sequence ID" value="CAH7671299.1"/>
    <property type="molecule type" value="Genomic_DNA"/>
</dbReference>
<gene>
    <name evidence="2" type="ORF">PPACK8108_LOCUS6068</name>
</gene>